<evidence type="ECO:0000313" key="4">
    <source>
        <dbReference type="Proteomes" id="UP000092993"/>
    </source>
</evidence>
<evidence type="ECO:0000256" key="1">
    <source>
        <dbReference type="SAM" id="MobiDB-lite"/>
    </source>
</evidence>
<comment type="caution">
    <text evidence="3">The sequence shown here is derived from an EMBL/GenBank/DDBJ whole genome shotgun (WGS) entry which is preliminary data.</text>
</comment>
<feature type="region of interest" description="Disordered" evidence="1">
    <location>
        <begin position="160"/>
        <end position="191"/>
    </location>
</feature>
<evidence type="ECO:0000259" key="2">
    <source>
        <dbReference type="Pfam" id="PF20415"/>
    </source>
</evidence>
<evidence type="ECO:0000313" key="3">
    <source>
        <dbReference type="EMBL" id="OBZ65603.1"/>
    </source>
</evidence>
<gene>
    <name evidence="3" type="ORF">A0H81_14397</name>
</gene>
<proteinExistence type="predicted"/>
<organism evidence="3 4">
    <name type="scientific">Grifola frondosa</name>
    <name type="common">Maitake</name>
    <name type="synonym">Polyporus frondosus</name>
    <dbReference type="NCBI Taxonomy" id="5627"/>
    <lineage>
        <taxon>Eukaryota</taxon>
        <taxon>Fungi</taxon>
        <taxon>Dikarya</taxon>
        <taxon>Basidiomycota</taxon>
        <taxon>Agaricomycotina</taxon>
        <taxon>Agaricomycetes</taxon>
        <taxon>Polyporales</taxon>
        <taxon>Grifolaceae</taxon>
        <taxon>Grifola</taxon>
    </lineage>
</organism>
<accession>A0A1C7LLL0</accession>
<keyword evidence="4" id="KW-1185">Reference proteome</keyword>
<dbReference type="AlphaFoldDB" id="A0A1C7LLL0"/>
<feature type="compositionally biased region" description="Polar residues" evidence="1">
    <location>
        <begin position="167"/>
        <end position="179"/>
    </location>
</feature>
<dbReference type="Pfam" id="PF20415">
    <property type="entry name" value="DUF6699"/>
    <property type="match status" value="1"/>
</dbReference>
<dbReference type="EMBL" id="LUGG01000043">
    <property type="protein sequence ID" value="OBZ65603.1"/>
    <property type="molecule type" value="Genomic_DNA"/>
</dbReference>
<dbReference type="Proteomes" id="UP000092993">
    <property type="component" value="Unassembled WGS sequence"/>
</dbReference>
<protein>
    <recommendedName>
        <fullName evidence="2">DUF6699 domain-containing protein</fullName>
    </recommendedName>
</protein>
<dbReference type="InterPro" id="IPR046522">
    <property type="entry name" value="DUF6699"/>
</dbReference>
<reference evidence="3 4" key="1">
    <citation type="submission" date="2016-03" db="EMBL/GenBank/DDBJ databases">
        <title>Whole genome sequencing of Grifola frondosa 9006-11.</title>
        <authorList>
            <person name="Min B."/>
            <person name="Park H."/>
            <person name="Kim J.-G."/>
            <person name="Cho H."/>
            <person name="Oh Y.-L."/>
            <person name="Kong W.-S."/>
            <person name="Choi I.-G."/>
        </authorList>
    </citation>
    <scope>NUCLEOTIDE SEQUENCE [LARGE SCALE GENOMIC DNA]</scope>
    <source>
        <strain evidence="3 4">9006-11</strain>
    </source>
</reference>
<feature type="domain" description="DUF6699" evidence="2">
    <location>
        <begin position="272"/>
        <end position="357"/>
    </location>
</feature>
<dbReference type="OrthoDB" id="3224413at2759"/>
<sequence>MLAVRSLWNSQASHHVDILAAVLLAPHILGASEPNTLETLSNYEGIAVLDGLSSGDKQTGLMLTLQAVRGILALHANIVVLLNFIALIRQSRTVSTPTPSAMRGSNARRVRWVDELTQSGSSSSPSVSSSWGTATPYLCPIPLPPSPTQPINNISSQISSQAMANAELSSNDNGNTDVNSEAPETPTHTLQPHGLKMNPLLDHPGALDPPFRWDMRLDARKMDNAPSKEALAQSVGVLLAVDESILGDLQRVILRFVKESSILLSVDVNPRPDSFWEPSHAAGLPYVTVGDVLFRMYRACREFIDGDSYNQYAATHVSTSPIDEAYRARMEMEGEGAKEGIRYIDILLNGKMFSGLRLRELPLGDTRCAIFDVVLSR</sequence>
<name>A0A1C7LLL0_GRIFR</name>